<keyword evidence="2" id="KW-0812">Transmembrane</keyword>
<protein>
    <submittedName>
        <fullName evidence="4">PQQ-binding-like beta-propeller repeat protein</fullName>
    </submittedName>
</protein>
<dbReference type="InterPro" id="IPR015943">
    <property type="entry name" value="WD40/YVTN_repeat-like_dom_sf"/>
</dbReference>
<feature type="compositionally biased region" description="Low complexity" evidence="1">
    <location>
        <begin position="45"/>
        <end position="58"/>
    </location>
</feature>
<dbReference type="Proteomes" id="UP001224661">
    <property type="component" value="Unassembled WGS sequence"/>
</dbReference>
<keyword evidence="5" id="KW-1185">Reference proteome</keyword>
<sequence>MSTNGPTPGMNPHGQQPFPPPPPQQVPSTPPPGTYAQPGVPPQPQQAYGYQQPAPGQGHQFPGAPGPVPPAQPRKKSKAGLVVVLVVALLLLGGAGGAAWFLLGNSSAEPYWSVPTDAEALSTVDEVDGTWFTDKAVVQTWAGGVKAFNKQTGKRLWAKPLPGSGNVPCIAPAQSSGDIGVVAYGASTTDGLTESCDGVVAYDLNSGEELWHKEFKAKADAPGDLNLSVARAGEVVVVQTSKELRALKVSDGSVAWDAGKPLNKDCEKVSYTGGQNLIWIRSCYAGDAFKDTERWWKDVALIDPATGESKWMEKFPSEQAEKMSVYSTSPLVIQNGSKGLVSVDENTGRTLAKFEGGEAISSYGTWAKSGSPLRTVTSVGNIFVMSGSDPGDYEGGRQSMIAFDLNTGKQLWKTKPEKVINLFPLHTGSKDRILAYEDRASDPPRLVEFSAKDGAKKTVLEYADGVQESLSATAQPFWNADRVYVSSIEGSLSTSADSYALVALPGKKQ</sequence>
<evidence type="ECO:0000313" key="5">
    <source>
        <dbReference type="Proteomes" id="UP001224661"/>
    </source>
</evidence>
<dbReference type="RefSeq" id="WP_282514767.1">
    <property type="nucleotide sequence ID" value="NZ_JASCIR010000016.1"/>
</dbReference>
<proteinExistence type="predicted"/>
<dbReference type="PANTHER" id="PTHR34512">
    <property type="entry name" value="CELL SURFACE PROTEIN"/>
    <property type="match status" value="1"/>
</dbReference>
<reference evidence="4 5" key="1">
    <citation type="submission" date="2023-05" db="EMBL/GenBank/DDBJ databases">
        <title>Draft genome sequence of Streptomyces sp. B-S-A8 isolated from a cave soil in Thailand.</title>
        <authorList>
            <person name="Chamroensaksri N."/>
            <person name="Muangham S."/>
        </authorList>
    </citation>
    <scope>NUCLEOTIDE SEQUENCE [LARGE SCALE GENOMIC DNA]</scope>
    <source>
        <strain evidence="4 5">B-S-A8</strain>
    </source>
</reference>
<dbReference type="Gene3D" id="2.130.10.10">
    <property type="entry name" value="YVTN repeat-like/Quinoprotein amine dehydrogenase"/>
    <property type="match status" value="1"/>
</dbReference>
<feature type="region of interest" description="Disordered" evidence="1">
    <location>
        <begin position="1"/>
        <end position="74"/>
    </location>
</feature>
<organism evidence="4 5">
    <name type="scientific">Streptomyces solicavernae</name>
    <dbReference type="NCBI Taxonomy" id="3043614"/>
    <lineage>
        <taxon>Bacteria</taxon>
        <taxon>Bacillati</taxon>
        <taxon>Actinomycetota</taxon>
        <taxon>Actinomycetes</taxon>
        <taxon>Kitasatosporales</taxon>
        <taxon>Streptomycetaceae</taxon>
        <taxon>Streptomyces</taxon>
    </lineage>
</organism>
<dbReference type="InterPro" id="IPR002372">
    <property type="entry name" value="PQQ_rpt_dom"/>
</dbReference>
<dbReference type="Gene3D" id="2.40.128.630">
    <property type="match status" value="1"/>
</dbReference>
<evidence type="ECO:0000313" key="4">
    <source>
        <dbReference type="EMBL" id="MDI3388307.1"/>
    </source>
</evidence>
<feature type="transmembrane region" description="Helical" evidence="2">
    <location>
        <begin position="81"/>
        <end position="103"/>
    </location>
</feature>
<name>A0ABT6RV45_9ACTN</name>
<keyword evidence="2" id="KW-1133">Transmembrane helix</keyword>
<feature type="domain" description="Pyrrolo-quinoline quinone repeat" evidence="3">
    <location>
        <begin position="339"/>
        <end position="487"/>
    </location>
</feature>
<evidence type="ECO:0000259" key="3">
    <source>
        <dbReference type="Pfam" id="PF13360"/>
    </source>
</evidence>
<dbReference type="Pfam" id="PF13360">
    <property type="entry name" value="PQQ_2"/>
    <property type="match status" value="2"/>
</dbReference>
<comment type="caution">
    <text evidence="4">The sequence shown here is derived from an EMBL/GenBank/DDBJ whole genome shotgun (WGS) entry which is preliminary data.</text>
</comment>
<dbReference type="InterPro" id="IPR011047">
    <property type="entry name" value="Quinoprotein_ADH-like_sf"/>
</dbReference>
<feature type="domain" description="Pyrrolo-quinoline quinone repeat" evidence="3">
    <location>
        <begin position="143"/>
        <end position="333"/>
    </location>
</feature>
<accession>A0ABT6RV45</accession>
<keyword evidence="2" id="KW-0472">Membrane</keyword>
<gene>
    <name evidence="4" type="ORF">QIS99_19165</name>
</gene>
<dbReference type="PANTHER" id="PTHR34512:SF30">
    <property type="entry name" value="OUTER MEMBRANE PROTEIN ASSEMBLY FACTOR BAMB"/>
    <property type="match status" value="1"/>
</dbReference>
<evidence type="ECO:0000256" key="1">
    <source>
        <dbReference type="SAM" id="MobiDB-lite"/>
    </source>
</evidence>
<dbReference type="SUPFAM" id="SSF50998">
    <property type="entry name" value="Quinoprotein alcohol dehydrogenase-like"/>
    <property type="match status" value="1"/>
</dbReference>
<dbReference type="EMBL" id="JASCIR010000016">
    <property type="protein sequence ID" value="MDI3388307.1"/>
    <property type="molecule type" value="Genomic_DNA"/>
</dbReference>
<feature type="compositionally biased region" description="Pro residues" evidence="1">
    <location>
        <begin position="17"/>
        <end position="44"/>
    </location>
</feature>
<evidence type="ECO:0000256" key="2">
    <source>
        <dbReference type="SAM" id="Phobius"/>
    </source>
</evidence>